<evidence type="ECO:0000313" key="1">
    <source>
        <dbReference type="EMBL" id="QHU24515.1"/>
    </source>
</evidence>
<dbReference type="AlphaFoldDB" id="A0A6C0L2M7"/>
<geneLocation type="plasmid" evidence="1">
    <name>pNK546b</name>
</geneLocation>
<keyword evidence="1" id="KW-0614">Plasmid</keyword>
<reference evidence="1" key="1">
    <citation type="submission" date="2019-10" db="EMBL/GenBank/DDBJ databases">
        <title>Extensively Drug-Resistant Pseudomonas aeruginosa ST664 clone carrying KPC-2-encoding megaplasmid in a burn clinic.</title>
        <authorList>
            <person name="Li Z."/>
            <person name="Cai Z."/>
            <person name="Cai Z."/>
            <person name="Zhang Y."/>
            <person name="Fu T."/>
            <person name="Jin Y."/>
            <person name="Cheng Z."/>
            <person name="Jin S."/>
            <person name="Wu W."/>
            <person name="Yang L."/>
            <person name="Bai F."/>
        </authorList>
    </citation>
    <scope>NUCLEOTIDE SEQUENCE</scope>
    <source>
        <strain evidence="1">NK546</strain>
        <plasmid evidence="1">pNK546b</plasmid>
    </source>
</reference>
<accession>A0A6C0L2M7</accession>
<protein>
    <submittedName>
        <fullName evidence="1">Uncharacterized protein</fullName>
    </submittedName>
</protein>
<dbReference type="EMBL" id="MN583270">
    <property type="protein sequence ID" value="QHU24515.1"/>
    <property type="molecule type" value="Genomic_DNA"/>
</dbReference>
<proteinExistence type="predicted"/>
<dbReference type="RefSeq" id="WP_126896284.1">
    <property type="nucleotide sequence ID" value="NZ_BSAS01000029.1"/>
</dbReference>
<sequence length="141" mass="15637">MDYFTWKSIASAPACRAIRSGAETWALPNGGFFSGGRVYTHGLQTKRGTCYVVCREVMRDVDATKFEMFATRAARQAILILQGWAGRREYPVEVIDETPKRYRVKLLGDESALLPGRRQLEPGGVALVPKTAVKIDCQATP</sequence>
<name>A0A6C0L2M7_PSEAI</name>
<organism evidence="1">
    <name type="scientific">Pseudomonas aeruginosa</name>
    <dbReference type="NCBI Taxonomy" id="287"/>
    <lineage>
        <taxon>Bacteria</taxon>
        <taxon>Pseudomonadati</taxon>
        <taxon>Pseudomonadota</taxon>
        <taxon>Gammaproteobacteria</taxon>
        <taxon>Pseudomonadales</taxon>
        <taxon>Pseudomonadaceae</taxon>
        <taxon>Pseudomonas</taxon>
    </lineage>
</organism>